<feature type="domain" description="N-acetyltransferase" evidence="1">
    <location>
        <begin position="20"/>
        <end position="180"/>
    </location>
</feature>
<dbReference type="RefSeq" id="WP_119549137.1">
    <property type="nucleotide sequence ID" value="NZ_QXIR01000038.1"/>
</dbReference>
<dbReference type="AlphaFoldDB" id="A0A3A1QQ02"/>
<name>A0A3A1QQ02_9BACI</name>
<gene>
    <name evidence="2" type="ORF">D3H55_20335</name>
</gene>
<organism evidence="2 3">
    <name type="scientific">Bacillus salacetis</name>
    <dbReference type="NCBI Taxonomy" id="2315464"/>
    <lineage>
        <taxon>Bacteria</taxon>
        <taxon>Bacillati</taxon>
        <taxon>Bacillota</taxon>
        <taxon>Bacilli</taxon>
        <taxon>Bacillales</taxon>
        <taxon>Bacillaceae</taxon>
        <taxon>Bacillus</taxon>
    </lineage>
</organism>
<dbReference type="PROSITE" id="PS51186">
    <property type="entry name" value="GNAT"/>
    <property type="match status" value="1"/>
</dbReference>
<evidence type="ECO:0000313" key="2">
    <source>
        <dbReference type="EMBL" id="RIW28919.1"/>
    </source>
</evidence>
<reference evidence="2 3" key="1">
    <citation type="submission" date="2018-09" db="EMBL/GenBank/DDBJ databases">
        <title>Bacillus saliacetes sp. nov., isolated from Thai shrimp paste (Ka-pi).</title>
        <authorList>
            <person name="Daroonpunt R."/>
            <person name="Tanasupawat S."/>
            <person name="Yiamsombut S."/>
        </authorList>
    </citation>
    <scope>NUCLEOTIDE SEQUENCE [LARGE SCALE GENOMIC DNA]</scope>
    <source>
        <strain evidence="2 3">SKP7-4</strain>
    </source>
</reference>
<dbReference type="Gene3D" id="3.40.630.30">
    <property type="match status" value="1"/>
</dbReference>
<dbReference type="InterPro" id="IPR016181">
    <property type="entry name" value="Acyl_CoA_acyltransferase"/>
</dbReference>
<dbReference type="InterPro" id="IPR000182">
    <property type="entry name" value="GNAT_dom"/>
</dbReference>
<dbReference type="SUPFAM" id="SSF55729">
    <property type="entry name" value="Acyl-CoA N-acyltransferases (Nat)"/>
    <property type="match status" value="1"/>
</dbReference>
<dbReference type="OrthoDB" id="9798081at2"/>
<dbReference type="GO" id="GO:0016747">
    <property type="term" value="F:acyltransferase activity, transferring groups other than amino-acyl groups"/>
    <property type="evidence" value="ECO:0007669"/>
    <property type="project" value="InterPro"/>
</dbReference>
<dbReference type="EMBL" id="QXIR01000038">
    <property type="protein sequence ID" value="RIW28919.1"/>
    <property type="molecule type" value="Genomic_DNA"/>
</dbReference>
<dbReference type="Pfam" id="PF13302">
    <property type="entry name" value="Acetyltransf_3"/>
    <property type="match status" value="1"/>
</dbReference>
<dbReference type="PANTHER" id="PTHR43792">
    <property type="entry name" value="GNAT FAMILY, PUTATIVE (AFU_ORTHOLOGUE AFUA_3G00765)-RELATED-RELATED"/>
    <property type="match status" value="1"/>
</dbReference>
<comment type="caution">
    <text evidence="2">The sequence shown here is derived from an EMBL/GenBank/DDBJ whole genome shotgun (WGS) entry which is preliminary data.</text>
</comment>
<sequence>MAHVFSIERIKKQFENAKTERLLLLRPKMDDAEEVFRIESDPKTNLFRPAGPMKDIKEAQENLRTWQLDWDTHGFGYWLVSLPETKKIIGIGGLRPNRWDEKEVLNLYYRFSPKAWGKGYASELARYAVEMGRTHLPDIPVAAQIREANIPSIQVAEKCGLERQPEWDTDEHLVYALGIRQ</sequence>
<dbReference type="Proteomes" id="UP000265801">
    <property type="component" value="Unassembled WGS sequence"/>
</dbReference>
<proteinExistence type="predicted"/>
<evidence type="ECO:0000313" key="3">
    <source>
        <dbReference type="Proteomes" id="UP000265801"/>
    </source>
</evidence>
<protein>
    <submittedName>
        <fullName evidence="2">N-acetyltransferase</fullName>
    </submittedName>
</protein>
<keyword evidence="2" id="KW-0808">Transferase</keyword>
<keyword evidence="3" id="KW-1185">Reference proteome</keyword>
<dbReference type="InterPro" id="IPR051531">
    <property type="entry name" value="N-acetyltransferase"/>
</dbReference>
<evidence type="ECO:0000259" key="1">
    <source>
        <dbReference type="PROSITE" id="PS51186"/>
    </source>
</evidence>
<dbReference type="PANTHER" id="PTHR43792:SF1">
    <property type="entry name" value="N-ACETYLTRANSFERASE DOMAIN-CONTAINING PROTEIN"/>
    <property type="match status" value="1"/>
</dbReference>
<accession>A0A3A1QQ02</accession>